<organism evidence="2 3">
    <name type="scientific">Rhizopogon vinicolor AM-OR11-026</name>
    <dbReference type="NCBI Taxonomy" id="1314800"/>
    <lineage>
        <taxon>Eukaryota</taxon>
        <taxon>Fungi</taxon>
        <taxon>Dikarya</taxon>
        <taxon>Basidiomycota</taxon>
        <taxon>Agaricomycotina</taxon>
        <taxon>Agaricomycetes</taxon>
        <taxon>Agaricomycetidae</taxon>
        <taxon>Boletales</taxon>
        <taxon>Suillineae</taxon>
        <taxon>Rhizopogonaceae</taxon>
        <taxon>Rhizopogon</taxon>
    </lineage>
</organism>
<dbReference type="Proteomes" id="UP000092154">
    <property type="component" value="Unassembled WGS sequence"/>
</dbReference>
<dbReference type="AlphaFoldDB" id="A0A1B7NFV0"/>
<sequence>MKPVQFACLAIVAAVGMANALESQFPCTWTLCLTECKQTSAEANCASNHDYPFTYQKSNDCYTCCGCIDSTS</sequence>
<protein>
    <submittedName>
        <fullName evidence="2">Uncharacterized protein</fullName>
    </submittedName>
</protein>
<feature type="signal peptide" evidence="1">
    <location>
        <begin position="1"/>
        <end position="20"/>
    </location>
</feature>
<evidence type="ECO:0000313" key="3">
    <source>
        <dbReference type="Proteomes" id="UP000092154"/>
    </source>
</evidence>
<dbReference type="EMBL" id="KV448133">
    <property type="protein sequence ID" value="OAX43776.1"/>
    <property type="molecule type" value="Genomic_DNA"/>
</dbReference>
<feature type="chain" id="PRO_5008597996" evidence="1">
    <location>
        <begin position="21"/>
        <end position="72"/>
    </location>
</feature>
<accession>A0A1B7NFV0</accession>
<name>A0A1B7NFV0_9AGAM</name>
<keyword evidence="1" id="KW-0732">Signal</keyword>
<evidence type="ECO:0000256" key="1">
    <source>
        <dbReference type="SAM" id="SignalP"/>
    </source>
</evidence>
<gene>
    <name evidence="2" type="ORF">K503DRAFT_68932</name>
</gene>
<proteinExistence type="predicted"/>
<keyword evidence="3" id="KW-1185">Reference proteome</keyword>
<evidence type="ECO:0000313" key="2">
    <source>
        <dbReference type="EMBL" id="OAX43776.1"/>
    </source>
</evidence>
<reference evidence="2 3" key="1">
    <citation type="submission" date="2016-06" db="EMBL/GenBank/DDBJ databases">
        <title>Comparative genomics of the ectomycorrhizal sister species Rhizopogon vinicolor and Rhizopogon vesiculosus (Basidiomycota: Boletales) reveals a divergence of the mating type B locus.</title>
        <authorList>
            <consortium name="DOE Joint Genome Institute"/>
            <person name="Mujic A.B."/>
            <person name="Kuo A."/>
            <person name="Tritt A."/>
            <person name="Lipzen A."/>
            <person name="Chen C."/>
            <person name="Johnson J."/>
            <person name="Sharma A."/>
            <person name="Barry K."/>
            <person name="Grigoriev I.V."/>
            <person name="Spatafora J.W."/>
        </authorList>
    </citation>
    <scope>NUCLEOTIDE SEQUENCE [LARGE SCALE GENOMIC DNA]</scope>
    <source>
        <strain evidence="2 3">AM-OR11-026</strain>
    </source>
</reference>
<dbReference type="InParanoid" id="A0A1B7NFV0"/>